<evidence type="ECO:0000313" key="1">
    <source>
        <dbReference type="EMBL" id="BBM82739.1"/>
    </source>
</evidence>
<dbReference type="RefSeq" id="WP_151966972.1">
    <property type="nucleotide sequence ID" value="NZ_AP019860.1"/>
</dbReference>
<evidence type="ECO:0000313" key="2">
    <source>
        <dbReference type="Proteomes" id="UP000326354"/>
    </source>
</evidence>
<dbReference type="InterPro" id="IPR029035">
    <property type="entry name" value="DHS-like_NAD/FAD-binding_dom"/>
</dbReference>
<dbReference type="SUPFAM" id="SSF52467">
    <property type="entry name" value="DHS-like NAD/FAD-binding domain"/>
    <property type="match status" value="1"/>
</dbReference>
<organism evidence="1 2">
    <name type="scientific">Uabimicrobium amorphum</name>
    <dbReference type="NCBI Taxonomy" id="2596890"/>
    <lineage>
        <taxon>Bacteria</taxon>
        <taxon>Pseudomonadati</taxon>
        <taxon>Planctomycetota</taxon>
        <taxon>Candidatus Uabimicrobiia</taxon>
        <taxon>Candidatus Uabimicrobiales</taxon>
        <taxon>Candidatus Uabimicrobiaceae</taxon>
        <taxon>Candidatus Uabimicrobium</taxon>
    </lineage>
</organism>
<dbReference type="Pfam" id="PF13289">
    <property type="entry name" value="SIR2_2"/>
    <property type="match status" value="1"/>
</dbReference>
<accession>A0A5S9IIY8</accession>
<gene>
    <name evidence="1" type="ORF">UABAM_01082</name>
</gene>
<reference evidence="1 2" key="1">
    <citation type="submission" date="2019-08" db="EMBL/GenBank/DDBJ databases">
        <title>Complete genome sequence of Candidatus Uab amorphum.</title>
        <authorList>
            <person name="Shiratori T."/>
            <person name="Suzuki S."/>
            <person name="Kakizawa Y."/>
            <person name="Ishida K."/>
        </authorList>
    </citation>
    <scope>NUCLEOTIDE SEQUENCE [LARGE SCALE GENOMIC DNA]</scope>
    <source>
        <strain evidence="1 2">SRT547</strain>
    </source>
</reference>
<keyword evidence="2" id="KW-1185">Reference proteome</keyword>
<protein>
    <submittedName>
        <fullName evidence="1">Uncharacterized protein</fullName>
    </submittedName>
</protein>
<proteinExistence type="predicted"/>
<dbReference type="KEGG" id="uam:UABAM_01082"/>
<name>A0A5S9IIY8_UABAM</name>
<dbReference type="OrthoDB" id="292753at2"/>
<sequence length="390" mass="44616">MDYLEHLQQAYRHKNITLYLGAGTSIANGLPSWEKLVLAMYFSVIGEQKMKGWRPLPNYLFAISEWYLSQNNEPLEITVRKLQKYFSNDEEGQRKFLDRMYSTLYSGLLDENGSPAEDLNKDSLRNGNPTLDAIAYLCEKSTSSRGIQSVVTYNYDDFLEIALGDSPAESIFTRSVPNLQSLPVYHVHGFIPIRPDLPRSTIDQLVFTETQYNRMASNPDHWSNKVQLNSMSNSVGVMIGLSLSDRNMRRLLYASKSQGSQPRNYALLQRQKLNITTQALEDINNQAIEYMHNFYNSGAKRDFSSSLLGPNRIGVKSAVKRKSARPVAVKAATPDSEGEPRYRYEIRGIIQQVEKLDFEQQEFVMDELGVHPIWYDHHDEIPEILKQIAT</sequence>
<dbReference type="EMBL" id="AP019860">
    <property type="protein sequence ID" value="BBM82739.1"/>
    <property type="molecule type" value="Genomic_DNA"/>
</dbReference>
<dbReference type="AlphaFoldDB" id="A0A5S9IIY8"/>
<dbReference type="Proteomes" id="UP000326354">
    <property type="component" value="Chromosome"/>
</dbReference>